<name>A0A392VEI0_9FABA</name>
<dbReference type="AlphaFoldDB" id="A0A392VEI0"/>
<proteinExistence type="predicted"/>
<organism evidence="1 2">
    <name type="scientific">Trifolium medium</name>
    <dbReference type="NCBI Taxonomy" id="97028"/>
    <lineage>
        <taxon>Eukaryota</taxon>
        <taxon>Viridiplantae</taxon>
        <taxon>Streptophyta</taxon>
        <taxon>Embryophyta</taxon>
        <taxon>Tracheophyta</taxon>
        <taxon>Spermatophyta</taxon>
        <taxon>Magnoliopsida</taxon>
        <taxon>eudicotyledons</taxon>
        <taxon>Gunneridae</taxon>
        <taxon>Pentapetalae</taxon>
        <taxon>rosids</taxon>
        <taxon>fabids</taxon>
        <taxon>Fabales</taxon>
        <taxon>Fabaceae</taxon>
        <taxon>Papilionoideae</taxon>
        <taxon>50 kb inversion clade</taxon>
        <taxon>NPAAA clade</taxon>
        <taxon>Hologalegina</taxon>
        <taxon>IRL clade</taxon>
        <taxon>Trifolieae</taxon>
        <taxon>Trifolium</taxon>
    </lineage>
</organism>
<protein>
    <submittedName>
        <fullName evidence="1">Uncharacterized protein</fullName>
    </submittedName>
</protein>
<keyword evidence="2" id="KW-1185">Reference proteome</keyword>
<comment type="caution">
    <text evidence="1">The sequence shown here is derived from an EMBL/GenBank/DDBJ whole genome shotgun (WGS) entry which is preliminary data.</text>
</comment>
<dbReference type="Proteomes" id="UP000265520">
    <property type="component" value="Unassembled WGS sequence"/>
</dbReference>
<evidence type="ECO:0000313" key="1">
    <source>
        <dbReference type="EMBL" id="MCI85235.1"/>
    </source>
</evidence>
<sequence>MLRFRDQSLAITQFKLIVGCVGLGHMLKDVDTWLKLACESRVE</sequence>
<feature type="non-terminal residue" evidence="1">
    <location>
        <position position="43"/>
    </location>
</feature>
<accession>A0A392VEI0</accession>
<reference evidence="1 2" key="1">
    <citation type="journal article" date="2018" name="Front. Plant Sci.">
        <title>Red Clover (Trifolium pratense) and Zigzag Clover (T. medium) - A Picture of Genomic Similarities and Differences.</title>
        <authorList>
            <person name="Dluhosova J."/>
            <person name="Istvanek J."/>
            <person name="Nedelnik J."/>
            <person name="Repkova J."/>
        </authorList>
    </citation>
    <scope>NUCLEOTIDE SEQUENCE [LARGE SCALE GENOMIC DNA]</scope>
    <source>
        <strain evidence="2">cv. 10/8</strain>
        <tissue evidence="1">Leaf</tissue>
    </source>
</reference>
<dbReference type="EMBL" id="LXQA011110521">
    <property type="protein sequence ID" value="MCI85235.1"/>
    <property type="molecule type" value="Genomic_DNA"/>
</dbReference>
<evidence type="ECO:0000313" key="2">
    <source>
        <dbReference type="Proteomes" id="UP000265520"/>
    </source>
</evidence>